<dbReference type="EMBL" id="JABBWD010000010">
    <property type="protein sequence ID" value="KAG1779896.1"/>
    <property type="molecule type" value="Genomic_DNA"/>
</dbReference>
<feature type="compositionally biased region" description="Low complexity" evidence="2">
    <location>
        <begin position="431"/>
        <end position="441"/>
    </location>
</feature>
<gene>
    <name evidence="3" type="ORF">EV702DRAFT_1043285</name>
</gene>
<accession>A0A9P7D625</accession>
<evidence type="ECO:0000313" key="3">
    <source>
        <dbReference type="EMBL" id="KAG1779896.1"/>
    </source>
</evidence>
<feature type="coiled-coil region" evidence="1">
    <location>
        <begin position="387"/>
        <end position="421"/>
    </location>
</feature>
<comment type="caution">
    <text evidence="3">The sequence shown here is derived from an EMBL/GenBank/DDBJ whole genome shotgun (WGS) entry which is preliminary data.</text>
</comment>
<organism evidence="3 4">
    <name type="scientific">Suillus placidus</name>
    <dbReference type="NCBI Taxonomy" id="48579"/>
    <lineage>
        <taxon>Eukaryota</taxon>
        <taxon>Fungi</taxon>
        <taxon>Dikarya</taxon>
        <taxon>Basidiomycota</taxon>
        <taxon>Agaricomycotina</taxon>
        <taxon>Agaricomycetes</taxon>
        <taxon>Agaricomycetidae</taxon>
        <taxon>Boletales</taxon>
        <taxon>Suillineae</taxon>
        <taxon>Suillaceae</taxon>
        <taxon>Suillus</taxon>
    </lineage>
</organism>
<evidence type="ECO:0000256" key="1">
    <source>
        <dbReference type="SAM" id="Coils"/>
    </source>
</evidence>
<protein>
    <submittedName>
        <fullName evidence="3">Uncharacterized protein</fullName>
    </submittedName>
</protein>
<reference evidence="3" key="1">
    <citation type="journal article" date="2020" name="New Phytol.">
        <title>Comparative genomics reveals dynamic genome evolution in host specialist ectomycorrhizal fungi.</title>
        <authorList>
            <person name="Lofgren L.A."/>
            <person name="Nguyen N.H."/>
            <person name="Vilgalys R."/>
            <person name="Ruytinx J."/>
            <person name="Liao H.L."/>
            <person name="Branco S."/>
            <person name="Kuo A."/>
            <person name="LaButti K."/>
            <person name="Lipzen A."/>
            <person name="Andreopoulos W."/>
            <person name="Pangilinan J."/>
            <person name="Riley R."/>
            <person name="Hundley H."/>
            <person name="Na H."/>
            <person name="Barry K."/>
            <person name="Grigoriev I.V."/>
            <person name="Stajich J.E."/>
            <person name="Kennedy P.G."/>
        </authorList>
    </citation>
    <scope>NUCLEOTIDE SEQUENCE</scope>
    <source>
        <strain evidence="3">DOB743</strain>
    </source>
</reference>
<dbReference type="AlphaFoldDB" id="A0A9P7D625"/>
<proteinExistence type="predicted"/>
<dbReference type="Proteomes" id="UP000714275">
    <property type="component" value="Unassembled WGS sequence"/>
</dbReference>
<dbReference type="OrthoDB" id="2684642at2759"/>
<sequence length="476" mass="49981">MSALDAVTATANAAFCHASDKVEHLLGQALQLDAADPKHIPITMEMAQALTHAFSVHARHTTSVLPMVLSVAAELQAHLDDSFCQVVSTPVWSNIWPEDPCCKASPLYPLTAGYGKPAPPTLAPPAAQPTAGPSKGKGKEKAIPEEDTDDDRGRQLECSKCARPRAMSARSQSAAPKAKCQRAKSKSKAIITSDDDMELDNAAAEVAAPEPAPAPAKPLKGVLKRPKYVEIDELDEEEAMIVGPAPKMGTPYVEIPLALKASGKVAGGLQEDTNADSTSPVWSPGCGGCVQRQLICRQGYNTSHEPLAVCARCHHAKNKCDEATEGDVTATNTTTAAVVTASTSTIPATTAPIVAAHDPAPDSQTVLVLKEDLAVLQTMVASLVERVSTGEQLLQEANRRLAEQEANAKLLANQVADLQQEALPVIMRTDAAQTPAATTTQPEDKMPATATAPQEDEAPPQDTGAESSSIASTCHE</sequence>
<evidence type="ECO:0000313" key="4">
    <source>
        <dbReference type="Proteomes" id="UP000714275"/>
    </source>
</evidence>
<keyword evidence="1" id="KW-0175">Coiled coil</keyword>
<evidence type="ECO:0000256" key="2">
    <source>
        <dbReference type="SAM" id="MobiDB-lite"/>
    </source>
</evidence>
<name>A0A9P7D625_9AGAM</name>
<keyword evidence="4" id="KW-1185">Reference proteome</keyword>
<feature type="region of interest" description="Disordered" evidence="2">
    <location>
        <begin position="119"/>
        <end position="189"/>
    </location>
</feature>
<feature type="region of interest" description="Disordered" evidence="2">
    <location>
        <begin position="431"/>
        <end position="476"/>
    </location>
</feature>
<feature type="compositionally biased region" description="Polar residues" evidence="2">
    <location>
        <begin position="464"/>
        <end position="476"/>
    </location>
</feature>